<feature type="signal peptide" evidence="2">
    <location>
        <begin position="1"/>
        <end position="20"/>
    </location>
</feature>
<protein>
    <recommendedName>
        <fullName evidence="5">Cuticle protein</fullName>
    </recommendedName>
</protein>
<comment type="caution">
    <text evidence="3">The sequence shown here is derived from an EMBL/GenBank/DDBJ whole genome shotgun (WGS) entry which is preliminary data.</text>
</comment>
<evidence type="ECO:0000313" key="3">
    <source>
        <dbReference type="EMBL" id="KOB71178.1"/>
    </source>
</evidence>
<proteinExistence type="predicted"/>
<feature type="chain" id="PRO_5005573211" description="Cuticle protein" evidence="2">
    <location>
        <begin position="21"/>
        <end position="543"/>
    </location>
</feature>
<feature type="compositionally biased region" description="Low complexity" evidence="1">
    <location>
        <begin position="416"/>
        <end position="435"/>
    </location>
</feature>
<feature type="compositionally biased region" description="Basic and acidic residues" evidence="1">
    <location>
        <begin position="453"/>
        <end position="471"/>
    </location>
</feature>
<gene>
    <name evidence="3" type="ORF">OBRU01_14198</name>
</gene>
<feature type="compositionally biased region" description="Basic and acidic residues" evidence="1">
    <location>
        <begin position="134"/>
        <end position="148"/>
    </location>
</feature>
<sequence>MNRHLIWIYILVIQLYCVTSRSVQDAGNNNTTGHVYPYNSGSSSNENNDEKVISVRITSSVAIGRGNGKPTQRAHNGEPKKEHKEVSENEDENEQITDLPLNLKGANIEFLKQLNAKKEEQGHLQSAALRYPDNDGRITHETKNDRVNINEGDIPSGSKISQHDFSYHSFRSKPISILDDALKLADTRLNPNKTDSETFTDSKPATDNAYLSTLYDESEFNGEDKNSFSQLDYKETKEIEDSIAESSIKSVLKIANKHSEDYENIENVPLARSIEHSPSSKNYIQGLINKPPSERESSTRVTTVSFNIVHDAPKIPSFNDPSQPYPSQSFQDQKFYESPTIYSRPAQIYSEPAKIYSVPAKIYSEPAKIYSEPAKIYSEPAKIYSVPAKFYSEPASLHLKASVPTNYSPWHQQPAPSSTTLNTTPETTIPIPDSSQSPPAPHQEETNYEVDEKDSAITDGRSDAEESTTEKCKQDNCKVGYVVKGRQFNKYRVEERTSDGFIVGEYGVVRNEDGALRGVRYTADSEASPRLIYDALMKFLQLK</sequence>
<evidence type="ECO:0000256" key="1">
    <source>
        <dbReference type="SAM" id="MobiDB-lite"/>
    </source>
</evidence>
<dbReference type="AlphaFoldDB" id="A0A0L7L6S8"/>
<reference evidence="3 4" key="1">
    <citation type="journal article" date="2015" name="Genome Biol. Evol.">
        <title>The genome of winter moth (Operophtera brumata) provides a genomic perspective on sexual dimorphism and phenology.</title>
        <authorList>
            <person name="Derks M.F."/>
            <person name="Smit S."/>
            <person name="Salis L."/>
            <person name="Schijlen E."/>
            <person name="Bossers A."/>
            <person name="Mateman C."/>
            <person name="Pijl A.S."/>
            <person name="de Ridder D."/>
            <person name="Groenen M.A."/>
            <person name="Visser M.E."/>
            <person name="Megens H.J."/>
        </authorList>
    </citation>
    <scope>NUCLEOTIDE SEQUENCE [LARGE SCALE GENOMIC DNA]</scope>
    <source>
        <strain evidence="3">WM2013NL</strain>
        <tissue evidence="3">Head and thorax</tissue>
    </source>
</reference>
<feature type="compositionally biased region" description="Basic and acidic residues" evidence="1">
    <location>
        <begin position="75"/>
        <end position="87"/>
    </location>
</feature>
<dbReference type="EMBL" id="JTDY01002559">
    <property type="protein sequence ID" value="KOB71178.1"/>
    <property type="molecule type" value="Genomic_DNA"/>
</dbReference>
<feature type="region of interest" description="Disordered" evidence="1">
    <location>
        <begin position="134"/>
        <end position="155"/>
    </location>
</feature>
<keyword evidence="4" id="KW-1185">Reference proteome</keyword>
<feature type="region of interest" description="Disordered" evidence="1">
    <location>
        <begin position="24"/>
        <end position="96"/>
    </location>
</feature>
<name>A0A0L7L6S8_OPEBR</name>
<accession>A0A0L7L6S8</accession>
<evidence type="ECO:0008006" key="5">
    <source>
        <dbReference type="Google" id="ProtNLM"/>
    </source>
</evidence>
<evidence type="ECO:0000313" key="4">
    <source>
        <dbReference type="Proteomes" id="UP000037510"/>
    </source>
</evidence>
<feature type="compositionally biased region" description="Polar residues" evidence="1">
    <location>
        <begin position="24"/>
        <end position="33"/>
    </location>
</feature>
<keyword evidence="2" id="KW-0732">Signal</keyword>
<dbReference type="Gene3D" id="6.10.250.1010">
    <property type="match status" value="1"/>
</dbReference>
<dbReference type="Proteomes" id="UP000037510">
    <property type="component" value="Unassembled WGS sequence"/>
</dbReference>
<evidence type="ECO:0000256" key="2">
    <source>
        <dbReference type="SAM" id="SignalP"/>
    </source>
</evidence>
<feature type="region of interest" description="Disordered" evidence="1">
    <location>
        <begin position="408"/>
        <end position="471"/>
    </location>
</feature>
<organism evidence="3 4">
    <name type="scientific">Operophtera brumata</name>
    <name type="common">Winter moth</name>
    <name type="synonym">Phalaena brumata</name>
    <dbReference type="NCBI Taxonomy" id="104452"/>
    <lineage>
        <taxon>Eukaryota</taxon>
        <taxon>Metazoa</taxon>
        <taxon>Ecdysozoa</taxon>
        <taxon>Arthropoda</taxon>
        <taxon>Hexapoda</taxon>
        <taxon>Insecta</taxon>
        <taxon>Pterygota</taxon>
        <taxon>Neoptera</taxon>
        <taxon>Endopterygota</taxon>
        <taxon>Lepidoptera</taxon>
        <taxon>Glossata</taxon>
        <taxon>Ditrysia</taxon>
        <taxon>Geometroidea</taxon>
        <taxon>Geometridae</taxon>
        <taxon>Larentiinae</taxon>
        <taxon>Operophtera</taxon>
    </lineage>
</organism>